<comment type="pathway">
    <text evidence="2 14">Cell wall biogenesis; peptidoglycan biosynthesis.</text>
</comment>
<keyword evidence="10 14" id="KW-0573">Peptidoglycan synthesis</keyword>
<keyword evidence="9 14" id="KW-0133">Cell shape</keyword>
<comment type="similarity">
    <text evidence="14">Belongs to the MurCDEF family.</text>
</comment>
<dbReference type="AlphaFoldDB" id="A0A096BJ05"/>
<evidence type="ECO:0000313" key="19">
    <source>
        <dbReference type="Proteomes" id="UP000029622"/>
    </source>
</evidence>
<dbReference type="GO" id="GO:0071555">
    <property type="term" value="P:cell wall organization"/>
    <property type="evidence" value="ECO:0007669"/>
    <property type="project" value="UniProtKB-KW"/>
</dbReference>
<evidence type="ECO:0000256" key="9">
    <source>
        <dbReference type="ARBA" id="ARBA00022960"/>
    </source>
</evidence>
<evidence type="ECO:0000259" key="15">
    <source>
        <dbReference type="Pfam" id="PF01225"/>
    </source>
</evidence>
<evidence type="ECO:0000259" key="17">
    <source>
        <dbReference type="Pfam" id="PF08245"/>
    </source>
</evidence>
<dbReference type="GO" id="GO:0051301">
    <property type="term" value="P:cell division"/>
    <property type="evidence" value="ECO:0007669"/>
    <property type="project" value="UniProtKB-KW"/>
</dbReference>
<feature type="binding site" evidence="14">
    <location>
        <begin position="119"/>
        <end position="125"/>
    </location>
    <ligand>
        <name>ATP</name>
        <dbReference type="ChEBI" id="CHEBI:30616"/>
    </ligand>
</feature>
<accession>A0A096BJ05</accession>
<name>A0A096BJ05_9FIRM</name>
<evidence type="ECO:0000313" key="18">
    <source>
        <dbReference type="EMBL" id="KGG80738.1"/>
    </source>
</evidence>
<evidence type="ECO:0000256" key="1">
    <source>
        <dbReference type="ARBA" id="ARBA00004496"/>
    </source>
</evidence>
<keyword evidence="8 14" id="KW-0067">ATP-binding</keyword>
<sequence length="462" mass="51473">MFNFDIHKHNFKHVHFIGIGGISMSGLAEILLNAGYIVSGSDIKNSDIIESLKKKGAAIYIGHNKNNINSADLIVYTSAISKDNPEYTEAIKRNIVTVDRATFLGQLMRMYKSSIAVSGTHGKTTTTAMISVILEHANLKPTILLGGVLDSIGGNVKIGKENIFLTEACEYKGNFLKFNPNISIILNIEEDHLDYFKDIEHIVETFANFAALLPRNGLLVINNDDINTPKIINKVNCNIVTFGIKNKSNYKADDISFTSNGFPNFRLIINDSKEYRINLKVIGIHNIYNALAAIATAHYLNIPINTIIEAIENYTGTHRRFEIKGSINGIRIIDDYAHHPTEIKATLNAAKKLPHNKIWCVFQPHTYTRTKALLDEFSESFYDADNVIIADIYAAREKDTGLIHSKDLVDLLINKGIKALYINNFKDIVDYLLKQANGGDIILTVGAGDIYKVAEMLLDNSQ</sequence>
<reference evidence="18 19" key="1">
    <citation type="submission" date="2013-12" db="EMBL/GenBank/DDBJ databases">
        <title>Draft genome sequence of Caloranaerobacter sp. H53214.</title>
        <authorList>
            <person name="Jiang L.J."/>
            <person name="Shao Z.Z."/>
            <person name="Long M.N."/>
        </authorList>
    </citation>
    <scope>NUCLEOTIDE SEQUENCE [LARGE SCALE GENOMIC DNA]</scope>
    <source>
        <strain evidence="18 19">H53214</strain>
    </source>
</reference>
<dbReference type="Pfam" id="PF01225">
    <property type="entry name" value="Mur_ligase"/>
    <property type="match status" value="1"/>
</dbReference>
<dbReference type="Pfam" id="PF08245">
    <property type="entry name" value="Mur_ligase_M"/>
    <property type="match status" value="1"/>
</dbReference>
<dbReference type="UniPathway" id="UPA00219"/>
<evidence type="ECO:0000259" key="16">
    <source>
        <dbReference type="Pfam" id="PF02875"/>
    </source>
</evidence>
<evidence type="ECO:0000256" key="12">
    <source>
        <dbReference type="ARBA" id="ARBA00023316"/>
    </source>
</evidence>
<proteinExistence type="inferred from homology"/>
<dbReference type="InterPro" id="IPR013221">
    <property type="entry name" value="Mur_ligase_cen"/>
</dbReference>
<keyword evidence="12 14" id="KW-0961">Cell wall biogenesis/degradation</keyword>
<dbReference type="Proteomes" id="UP000029622">
    <property type="component" value="Unassembled WGS sequence"/>
</dbReference>
<comment type="subcellular location">
    <subcellularLocation>
        <location evidence="1 14">Cytoplasm</location>
    </subcellularLocation>
</comment>
<dbReference type="SUPFAM" id="SSF53623">
    <property type="entry name" value="MurD-like peptide ligases, catalytic domain"/>
    <property type="match status" value="1"/>
</dbReference>
<organism evidence="18 19">
    <name type="scientific">Caloranaerobacter azorensis H53214</name>
    <dbReference type="NCBI Taxonomy" id="1156417"/>
    <lineage>
        <taxon>Bacteria</taxon>
        <taxon>Bacillati</taxon>
        <taxon>Bacillota</taxon>
        <taxon>Tissierellia</taxon>
        <taxon>Tissierellales</taxon>
        <taxon>Thermohalobacteraceae</taxon>
        <taxon>Caloranaerobacter</taxon>
    </lineage>
</organism>
<dbReference type="Pfam" id="PF02875">
    <property type="entry name" value="Mur_ligase_C"/>
    <property type="match status" value="1"/>
</dbReference>
<dbReference type="GO" id="GO:0005737">
    <property type="term" value="C:cytoplasm"/>
    <property type="evidence" value="ECO:0007669"/>
    <property type="project" value="UniProtKB-SubCell"/>
</dbReference>
<dbReference type="SUPFAM" id="SSF53244">
    <property type="entry name" value="MurD-like peptide ligases, peptide-binding domain"/>
    <property type="match status" value="1"/>
</dbReference>
<comment type="caution">
    <text evidence="18">The sequence shown here is derived from an EMBL/GenBank/DDBJ whole genome shotgun (WGS) entry which is preliminary data.</text>
</comment>
<comment type="function">
    <text evidence="14">Cell wall formation.</text>
</comment>
<dbReference type="Gene3D" id="3.40.1190.10">
    <property type="entry name" value="Mur-like, catalytic domain"/>
    <property type="match status" value="1"/>
</dbReference>
<dbReference type="NCBIfam" id="TIGR01082">
    <property type="entry name" value="murC"/>
    <property type="match status" value="1"/>
</dbReference>
<evidence type="ECO:0000256" key="4">
    <source>
        <dbReference type="ARBA" id="ARBA00022490"/>
    </source>
</evidence>
<dbReference type="RefSeq" id="WP_035162887.1">
    <property type="nucleotide sequence ID" value="NZ_AZTB01000016.1"/>
</dbReference>
<dbReference type="GO" id="GO:0005524">
    <property type="term" value="F:ATP binding"/>
    <property type="evidence" value="ECO:0007669"/>
    <property type="project" value="UniProtKB-UniRule"/>
</dbReference>
<dbReference type="GO" id="GO:0009252">
    <property type="term" value="P:peptidoglycan biosynthetic process"/>
    <property type="evidence" value="ECO:0007669"/>
    <property type="project" value="UniProtKB-UniRule"/>
</dbReference>
<evidence type="ECO:0000256" key="6">
    <source>
        <dbReference type="ARBA" id="ARBA00022618"/>
    </source>
</evidence>
<keyword evidence="7 14" id="KW-0547">Nucleotide-binding</keyword>
<feature type="domain" description="Mur ligase C-terminal" evidence="16">
    <location>
        <begin position="319"/>
        <end position="448"/>
    </location>
</feature>
<dbReference type="STRING" id="1156417.Y919_04690"/>
<comment type="catalytic activity">
    <reaction evidence="13 14">
        <text>UDP-N-acetyl-alpha-D-muramate + L-alanine + ATP = UDP-N-acetyl-alpha-D-muramoyl-L-alanine + ADP + phosphate + H(+)</text>
        <dbReference type="Rhea" id="RHEA:23372"/>
        <dbReference type="ChEBI" id="CHEBI:15378"/>
        <dbReference type="ChEBI" id="CHEBI:30616"/>
        <dbReference type="ChEBI" id="CHEBI:43474"/>
        <dbReference type="ChEBI" id="CHEBI:57972"/>
        <dbReference type="ChEBI" id="CHEBI:70757"/>
        <dbReference type="ChEBI" id="CHEBI:83898"/>
        <dbReference type="ChEBI" id="CHEBI:456216"/>
        <dbReference type="EC" id="6.3.2.8"/>
    </reaction>
</comment>
<dbReference type="GO" id="GO:0008360">
    <property type="term" value="P:regulation of cell shape"/>
    <property type="evidence" value="ECO:0007669"/>
    <property type="project" value="UniProtKB-KW"/>
</dbReference>
<feature type="domain" description="Mur ligase N-terminal catalytic" evidence="15">
    <location>
        <begin position="13"/>
        <end position="111"/>
    </location>
</feature>
<evidence type="ECO:0000256" key="13">
    <source>
        <dbReference type="ARBA" id="ARBA00047833"/>
    </source>
</evidence>
<feature type="domain" description="Mur ligase central" evidence="17">
    <location>
        <begin position="117"/>
        <end position="297"/>
    </location>
</feature>
<keyword evidence="4 14" id="KW-0963">Cytoplasm</keyword>
<evidence type="ECO:0000256" key="11">
    <source>
        <dbReference type="ARBA" id="ARBA00023306"/>
    </source>
</evidence>
<dbReference type="GO" id="GO:0008763">
    <property type="term" value="F:UDP-N-acetylmuramate-L-alanine ligase activity"/>
    <property type="evidence" value="ECO:0007669"/>
    <property type="project" value="UniProtKB-UniRule"/>
</dbReference>
<evidence type="ECO:0000256" key="14">
    <source>
        <dbReference type="HAMAP-Rule" id="MF_00046"/>
    </source>
</evidence>
<dbReference type="HAMAP" id="MF_00046">
    <property type="entry name" value="MurC"/>
    <property type="match status" value="1"/>
</dbReference>
<evidence type="ECO:0000256" key="5">
    <source>
        <dbReference type="ARBA" id="ARBA00022598"/>
    </source>
</evidence>
<gene>
    <name evidence="14" type="primary">murC</name>
    <name evidence="18" type="ORF">Y919_04690</name>
</gene>
<keyword evidence="5 14" id="KW-0436">Ligase</keyword>
<dbReference type="Gene3D" id="3.40.50.720">
    <property type="entry name" value="NAD(P)-binding Rossmann-like Domain"/>
    <property type="match status" value="1"/>
</dbReference>
<evidence type="ECO:0000256" key="2">
    <source>
        <dbReference type="ARBA" id="ARBA00004752"/>
    </source>
</evidence>
<evidence type="ECO:0000256" key="10">
    <source>
        <dbReference type="ARBA" id="ARBA00022984"/>
    </source>
</evidence>
<keyword evidence="6 14" id="KW-0132">Cell division</keyword>
<dbReference type="SUPFAM" id="SSF51984">
    <property type="entry name" value="MurCD N-terminal domain"/>
    <property type="match status" value="1"/>
</dbReference>
<dbReference type="InterPro" id="IPR036565">
    <property type="entry name" value="Mur-like_cat_sf"/>
</dbReference>
<dbReference type="EC" id="6.3.2.8" evidence="3 14"/>
<evidence type="ECO:0000256" key="7">
    <source>
        <dbReference type="ARBA" id="ARBA00022741"/>
    </source>
</evidence>
<protein>
    <recommendedName>
        <fullName evidence="3 14">UDP-N-acetylmuramate--L-alanine ligase</fullName>
        <ecNumber evidence="3 14">6.3.2.8</ecNumber>
    </recommendedName>
    <alternativeName>
        <fullName evidence="14">UDP-N-acetylmuramoyl-L-alanine synthetase</fullName>
    </alternativeName>
</protein>
<dbReference type="PANTHER" id="PTHR43445:SF3">
    <property type="entry name" value="UDP-N-ACETYLMURAMATE--L-ALANINE LIGASE"/>
    <property type="match status" value="1"/>
</dbReference>
<dbReference type="InterPro" id="IPR036615">
    <property type="entry name" value="Mur_ligase_C_dom_sf"/>
</dbReference>
<keyword evidence="11 14" id="KW-0131">Cell cycle</keyword>
<dbReference type="InterPro" id="IPR005758">
    <property type="entry name" value="UDP-N-AcMur_Ala_ligase_MurC"/>
</dbReference>
<dbReference type="PANTHER" id="PTHR43445">
    <property type="entry name" value="UDP-N-ACETYLMURAMATE--L-ALANINE LIGASE-RELATED"/>
    <property type="match status" value="1"/>
</dbReference>
<dbReference type="EMBL" id="AZTB01000016">
    <property type="protein sequence ID" value="KGG80738.1"/>
    <property type="molecule type" value="Genomic_DNA"/>
</dbReference>
<evidence type="ECO:0000256" key="3">
    <source>
        <dbReference type="ARBA" id="ARBA00012211"/>
    </source>
</evidence>
<dbReference type="Gene3D" id="3.90.190.20">
    <property type="entry name" value="Mur ligase, C-terminal domain"/>
    <property type="match status" value="1"/>
</dbReference>
<dbReference type="InterPro" id="IPR050061">
    <property type="entry name" value="MurCDEF_pg_biosynth"/>
</dbReference>
<dbReference type="InterPro" id="IPR004101">
    <property type="entry name" value="Mur_ligase_C"/>
</dbReference>
<evidence type="ECO:0000256" key="8">
    <source>
        <dbReference type="ARBA" id="ARBA00022840"/>
    </source>
</evidence>
<dbReference type="InterPro" id="IPR000713">
    <property type="entry name" value="Mur_ligase_N"/>
</dbReference>